<proteinExistence type="predicted"/>
<dbReference type="EC" id="2.7.11.1" evidence="1"/>
<evidence type="ECO:0000256" key="7">
    <source>
        <dbReference type="PROSITE-ProRule" id="PRU10141"/>
    </source>
</evidence>
<organism evidence="10 11">
    <name type="scientific">Novipirellula artificiosorum</name>
    <dbReference type="NCBI Taxonomy" id="2528016"/>
    <lineage>
        <taxon>Bacteria</taxon>
        <taxon>Pseudomonadati</taxon>
        <taxon>Planctomycetota</taxon>
        <taxon>Planctomycetia</taxon>
        <taxon>Pirellulales</taxon>
        <taxon>Pirellulaceae</taxon>
        <taxon>Novipirellula</taxon>
    </lineage>
</organism>
<feature type="transmembrane region" description="Helical" evidence="8">
    <location>
        <begin position="177"/>
        <end position="196"/>
    </location>
</feature>
<dbReference type="PANTHER" id="PTHR43289:SF6">
    <property type="entry name" value="SERINE_THREONINE-PROTEIN KINASE NEKL-3"/>
    <property type="match status" value="1"/>
</dbReference>
<feature type="binding site" evidence="7">
    <location>
        <position position="340"/>
    </location>
    <ligand>
        <name>ATP</name>
        <dbReference type="ChEBI" id="CHEBI:30616"/>
    </ligand>
</feature>
<feature type="transmembrane region" description="Helical" evidence="8">
    <location>
        <begin position="277"/>
        <end position="298"/>
    </location>
</feature>
<dbReference type="PANTHER" id="PTHR43289">
    <property type="entry name" value="MITOGEN-ACTIVATED PROTEIN KINASE KINASE KINASE 20-RELATED"/>
    <property type="match status" value="1"/>
</dbReference>
<comment type="caution">
    <text evidence="10">The sequence shown here is derived from an EMBL/GenBank/DDBJ whole genome shotgun (WGS) entry which is preliminary data.</text>
</comment>
<evidence type="ECO:0000256" key="6">
    <source>
        <dbReference type="ARBA" id="ARBA00022840"/>
    </source>
</evidence>
<gene>
    <name evidence="10" type="primary">pknB_10</name>
    <name evidence="10" type="ORF">Poly41_20710</name>
</gene>
<dbReference type="Proteomes" id="UP000319143">
    <property type="component" value="Unassembled WGS sequence"/>
</dbReference>
<feature type="transmembrane region" description="Helical" evidence="8">
    <location>
        <begin position="216"/>
        <end position="233"/>
    </location>
</feature>
<keyword evidence="8" id="KW-0812">Transmembrane</keyword>
<evidence type="ECO:0000259" key="9">
    <source>
        <dbReference type="PROSITE" id="PS50011"/>
    </source>
</evidence>
<protein>
    <recommendedName>
        <fullName evidence="1">non-specific serine/threonine protein kinase</fullName>
        <ecNumber evidence="1">2.7.11.1</ecNumber>
    </recommendedName>
</protein>
<keyword evidence="11" id="KW-1185">Reference proteome</keyword>
<feature type="transmembrane region" description="Helical" evidence="8">
    <location>
        <begin position="120"/>
        <end position="140"/>
    </location>
</feature>
<dbReference type="CDD" id="cd14014">
    <property type="entry name" value="STKc_PknB_like"/>
    <property type="match status" value="1"/>
</dbReference>
<evidence type="ECO:0000256" key="1">
    <source>
        <dbReference type="ARBA" id="ARBA00012513"/>
    </source>
</evidence>
<accession>A0A5C6DWR4</accession>
<dbReference type="Gene3D" id="1.10.510.10">
    <property type="entry name" value="Transferase(Phosphotransferase) domain 1"/>
    <property type="match status" value="1"/>
</dbReference>
<keyword evidence="6 7" id="KW-0067">ATP-binding</keyword>
<dbReference type="RefSeq" id="WP_146525961.1">
    <property type="nucleotide sequence ID" value="NZ_SJPV01000003.1"/>
</dbReference>
<dbReference type="SUPFAM" id="SSF56112">
    <property type="entry name" value="Protein kinase-like (PK-like)"/>
    <property type="match status" value="1"/>
</dbReference>
<evidence type="ECO:0000313" key="10">
    <source>
        <dbReference type="EMBL" id="TWU39249.1"/>
    </source>
</evidence>
<dbReference type="GO" id="GO:0005524">
    <property type="term" value="F:ATP binding"/>
    <property type="evidence" value="ECO:0007669"/>
    <property type="project" value="UniProtKB-UniRule"/>
</dbReference>
<name>A0A5C6DWR4_9BACT</name>
<keyword evidence="8" id="KW-0472">Membrane</keyword>
<dbReference type="GO" id="GO:0004674">
    <property type="term" value="F:protein serine/threonine kinase activity"/>
    <property type="evidence" value="ECO:0007669"/>
    <property type="project" value="UniProtKB-KW"/>
</dbReference>
<dbReference type="SMART" id="SM00220">
    <property type="entry name" value="S_TKc"/>
    <property type="match status" value="1"/>
</dbReference>
<dbReference type="AlphaFoldDB" id="A0A5C6DWR4"/>
<sequence>MTRNDTPAALNATQYAKVKQLFADAIQLSVPKRLEFVERHCQGDDAVRQEVLSLLQHHLAETVLEPVAKRSTTQLSKTQVIKTDESPKPAIVVAPPTQPDSFLIKSDVWEDNCQVLRRRLLVIAGVMACFIALSMIRLMTYHFASVGYGARIFTLCIILGSGWRLKSNNRLSLRELRTIELLVMASMGVLLVAIYARLLLDAAHREVASAAISVDNWNHFAWALMILVYGIFMPNTWQRATAVLLPVVAIPSITTRLCEWVDPELTTLLAADDFGQPIPLVLIAALIAIYAAHLIHGARLSAFHARRLAQYKILRLIGEGGMGQVFEAEHLLLKRACAIKLIQPERAVDDRALARFQQEVRALAKLTHPHTIEVYDYGQTKDGVFFFAMELLPGRNLAELVKESGPMPAERAVHFVTQVCEALVEAHGAGLIHRDIKPANIFASQRGGMFDFTKLLDFGVVRQINREGEDAAVASRVAGTPDYMSPEQIMMPDSVDQRSDLYSLGVVLYFLLTNRTPFETESSLDVLLAHANQIPTRPSVYRTTIPADVEAIVMRCLEKAPSDRFQTAAELRDHLMNCDCAGKWTAEDAARWWETSVPPT</sequence>
<keyword evidence="3 10" id="KW-0808">Transferase</keyword>
<dbReference type="PROSITE" id="PS00107">
    <property type="entry name" value="PROTEIN_KINASE_ATP"/>
    <property type="match status" value="1"/>
</dbReference>
<dbReference type="FunFam" id="1.10.510.10:FF:000021">
    <property type="entry name" value="Serine/threonine protein kinase"/>
    <property type="match status" value="1"/>
</dbReference>
<evidence type="ECO:0000256" key="8">
    <source>
        <dbReference type="SAM" id="Phobius"/>
    </source>
</evidence>
<dbReference type="EMBL" id="SJPV01000003">
    <property type="protein sequence ID" value="TWU39249.1"/>
    <property type="molecule type" value="Genomic_DNA"/>
</dbReference>
<keyword evidence="5 10" id="KW-0418">Kinase</keyword>
<dbReference type="PROSITE" id="PS50011">
    <property type="entry name" value="PROTEIN_KINASE_DOM"/>
    <property type="match status" value="1"/>
</dbReference>
<keyword evidence="4 7" id="KW-0547">Nucleotide-binding</keyword>
<dbReference type="Pfam" id="PF00069">
    <property type="entry name" value="Pkinase"/>
    <property type="match status" value="1"/>
</dbReference>
<reference evidence="10 11" key="1">
    <citation type="submission" date="2019-02" db="EMBL/GenBank/DDBJ databases">
        <title>Deep-cultivation of Planctomycetes and their phenomic and genomic characterization uncovers novel biology.</title>
        <authorList>
            <person name="Wiegand S."/>
            <person name="Jogler M."/>
            <person name="Boedeker C."/>
            <person name="Pinto D."/>
            <person name="Vollmers J."/>
            <person name="Rivas-Marin E."/>
            <person name="Kohn T."/>
            <person name="Peeters S.H."/>
            <person name="Heuer A."/>
            <person name="Rast P."/>
            <person name="Oberbeckmann S."/>
            <person name="Bunk B."/>
            <person name="Jeske O."/>
            <person name="Meyerdierks A."/>
            <person name="Storesund J.E."/>
            <person name="Kallscheuer N."/>
            <person name="Luecker S."/>
            <person name="Lage O.M."/>
            <person name="Pohl T."/>
            <person name="Merkel B.J."/>
            <person name="Hornburger P."/>
            <person name="Mueller R.-W."/>
            <person name="Bruemmer F."/>
            <person name="Labrenz M."/>
            <person name="Spormann A.M."/>
            <person name="Op Den Camp H."/>
            <person name="Overmann J."/>
            <person name="Amann R."/>
            <person name="Jetten M.S.M."/>
            <person name="Mascher T."/>
            <person name="Medema M.H."/>
            <person name="Devos D.P."/>
            <person name="Kaster A.-K."/>
            <person name="Ovreas L."/>
            <person name="Rohde M."/>
            <person name="Galperin M.Y."/>
            <person name="Jogler C."/>
        </authorList>
    </citation>
    <scope>NUCLEOTIDE SEQUENCE [LARGE SCALE GENOMIC DNA]</scope>
    <source>
        <strain evidence="10 11">Poly41</strain>
    </source>
</reference>
<evidence type="ECO:0000256" key="5">
    <source>
        <dbReference type="ARBA" id="ARBA00022777"/>
    </source>
</evidence>
<evidence type="ECO:0000256" key="4">
    <source>
        <dbReference type="ARBA" id="ARBA00022741"/>
    </source>
</evidence>
<feature type="transmembrane region" description="Helical" evidence="8">
    <location>
        <begin position="146"/>
        <end position="165"/>
    </location>
</feature>
<dbReference type="Gene3D" id="3.30.200.20">
    <property type="entry name" value="Phosphorylase Kinase, domain 1"/>
    <property type="match status" value="1"/>
</dbReference>
<keyword evidence="2" id="KW-0723">Serine/threonine-protein kinase</keyword>
<keyword evidence="8" id="KW-1133">Transmembrane helix</keyword>
<dbReference type="InterPro" id="IPR011009">
    <property type="entry name" value="Kinase-like_dom_sf"/>
</dbReference>
<dbReference type="OrthoDB" id="6111975at2"/>
<evidence type="ECO:0000313" key="11">
    <source>
        <dbReference type="Proteomes" id="UP000319143"/>
    </source>
</evidence>
<evidence type="ECO:0000256" key="2">
    <source>
        <dbReference type="ARBA" id="ARBA00022527"/>
    </source>
</evidence>
<dbReference type="InterPro" id="IPR000719">
    <property type="entry name" value="Prot_kinase_dom"/>
</dbReference>
<evidence type="ECO:0000256" key="3">
    <source>
        <dbReference type="ARBA" id="ARBA00022679"/>
    </source>
</evidence>
<dbReference type="InterPro" id="IPR017441">
    <property type="entry name" value="Protein_kinase_ATP_BS"/>
</dbReference>
<feature type="domain" description="Protein kinase" evidence="9">
    <location>
        <begin position="311"/>
        <end position="577"/>
    </location>
</feature>